<dbReference type="CDD" id="cd00564">
    <property type="entry name" value="TMP_TenI"/>
    <property type="match status" value="1"/>
</dbReference>
<dbReference type="RefSeq" id="WP_088000369.1">
    <property type="nucleotide sequence ID" value="NZ_BMHB01000001.1"/>
</dbReference>
<evidence type="ECO:0000313" key="4">
    <source>
        <dbReference type="EMBL" id="GGI15703.1"/>
    </source>
</evidence>
<dbReference type="GO" id="GO:0005737">
    <property type="term" value="C:cytoplasm"/>
    <property type="evidence" value="ECO:0007669"/>
    <property type="project" value="TreeGrafter"/>
</dbReference>
<dbReference type="AlphaFoldDB" id="A0A8J3AJP3"/>
<keyword evidence="2" id="KW-0784">Thiamine biosynthesis</keyword>
<dbReference type="OrthoDB" id="9815348at2"/>
<dbReference type="Gene3D" id="3.20.20.70">
    <property type="entry name" value="Aldolase class I"/>
    <property type="match status" value="1"/>
</dbReference>
<sequence length="200" mass="22267">MKLIAVTNNMYSVHDLASKIIQIHDVVDLVHIREKSKSSSELHTLLNLLRDNKVPMNKIVINDRLDVALLNSLINIHLPTHGHPVKLVKEQYPTINVGRSVHSLAEAIQAEKDLANYVIYGHCFITNCKKGLRPNGIDQLTEMKKVLTIPVYAIGGIAPDHLPILKECQVDGIAVMSGIFSSENSRDAALKYMERCTSNL</sequence>
<dbReference type="PANTHER" id="PTHR20857">
    <property type="entry name" value="THIAMINE-PHOSPHATE PYROPHOSPHORYLASE"/>
    <property type="match status" value="1"/>
</dbReference>
<dbReference type="InterPro" id="IPR013785">
    <property type="entry name" value="Aldolase_TIM"/>
</dbReference>
<keyword evidence="5" id="KW-1185">Reference proteome</keyword>
<comment type="caution">
    <text evidence="4">The sequence shown here is derived from an EMBL/GenBank/DDBJ whole genome shotgun (WGS) entry which is preliminary data.</text>
</comment>
<dbReference type="GO" id="GO:0009228">
    <property type="term" value="P:thiamine biosynthetic process"/>
    <property type="evidence" value="ECO:0007669"/>
    <property type="project" value="UniProtKB-KW"/>
</dbReference>
<dbReference type="SUPFAM" id="SSF51391">
    <property type="entry name" value="Thiamin phosphate synthase"/>
    <property type="match status" value="1"/>
</dbReference>
<dbReference type="PANTHER" id="PTHR20857:SF22">
    <property type="entry name" value="THIAZOLE TAUTOMERASE"/>
    <property type="match status" value="1"/>
</dbReference>
<dbReference type="Proteomes" id="UP000626244">
    <property type="component" value="Unassembled WGS sequence"/>
</dbReference>
<gene>
    <name evidence="4" type="primary">tenI</name>
    <name evidence="4" type="ORF">GCM10007380_29350</name>
</gene>
<proteinExistence type="predicted"/>
<dbReference type="InterPro" id="IPR036206">
    <property type="entry name" value="ThiamineP_synth_sf"/>
</dbReference>
<feature type="domain" description="Thiamine phosphate synthase/TenI" evidence="3">
    <location>
        <begin position="6"/>
        <end position="179"/>
    </location>
</feature>
<evidence type="ECO:0000259" key="3">
    <source>
        <dbReference type="Pfam" id="PF02581"/>
    </source>
</evidence>
<dbReference type="Pfam" id="PF02581">
    <property type="entry name" value="TMP-TENI"/>
    <property type="match status" value="1"/>
</dbReference>
<organism evidence="4 5">
    <name type="scientific">Gottfriedia solisilvae</name>
    <dbReference type="NCBI Taxonomy" id="1516104"/>
    <lineage>
        <taxon>Bacteria</taxon>
        <taxon>Bacillati</taxon>
        <taxon>Bacillota</taxon>
        <taxon>Bacilli</taxon>
        <taxon>Bacillales</taxon>
        <taxon>Bacillaceae</taxon>
        <taxon>Gottfriedia</taxon>
    </lineage>
</organism>
<evidence type="ECO:0000256" key="2">
    <source>
        <dbReference type="ARBA" id="ARBA00022977"/>
    </source>
</evidence>
<evidence type="ECO:0000256" key="1">
    <source>
        <dbReference type="ARBA" id="ARBA00004948"/>
    </source>
</evidence>
<dbReference type="GO" id="GO:0004789">
    <property type="term" value="F:thiamine-phosphate diphosphorylase activity"/>
    <property type="evidence" value="ECO:0007669"/>
    <property type="project" value="TreeGrafter"/>
</dbReference>
<dbReference type="EMBL" id="BMHB01000001">
    <property type="protein sequence ID" value="GGI15703.1"/>
    <property type="molecule type" value="Genomic_DNA"/>
</dbReference>
<dbReference type="InterPro" id="IPR022998">
    <property type="entry name" value="ThiamineP_synth_TenI"/>
</dbReference>
<reference evidence="5" key="1">
    <citation type="journal article" date="2019" name="Int. J. Syst. Evol. Microbiol.">
        <title>The Global Catalogue of Microorganisms (GCM) 10K type strain sequencing project: providing services to taxonomists for standard genome sequencing and annotation.</title>
        <authorList>
            <consortium name="The Broad Institute Genomics Platform"/>
            <consortium name="The Broad Institute Genome Sequencing Center for Infectious Disease"/>
            <person name="Wu L."/>
            <person name="Ma J."/>
        </authorList>
    </citation>
    <scope>NUCLEOTIDE SEQUENCE [LARGE SCALE GENOMIC DNA]</scope>
    <source>
        <strain evidence="5">CGMCC 1.14993</strain>
    </source>
</reference>
<protein>
    <submittedName>
        <fullName evidence="4">Thiazole tautomerase</fullName>
    </submittedName>
</protein>
<evidence type="ECO:0000313" key="5">
    <source>
        <dbReference type="Proteomes" id="UP000626244"/>
    </source>
</evidence>
<comment type="pathway">
    <text evidence="1">Cofactor biosynthesis; thiamine diphosphate biosynthesis.</text>
</comment>
<accession>A0A8J3AJP3</accession>
<name>A0A8J3AJP3_9BACI</name>